<gene>
    <name evidence="1" type="ORF">DAPPUDRAFT_313104</name>
</gene>
<dbReference type="KEGG" id="dpx:DAPPUDRAFT_313104"/>
<organism evidence="1 2">
    <name type="scientific">Daphnia pulex</name>
    <name type="common">Water flea</name>
    <dbReference type="NCBI Taxonomy" id="6669"/>
    <lineage>
        <taxon>Eukaryota</taxon>
        <taxon>Metazoa</taxon>
        <taxon>Ecdysozoa</taxon>
        <taxon>Arthropoda</taxon>
        <taxon>Crustacea</taxon>
        <taxon>Branchiopoda</taxon>
        <taxon>Diplostraca</taxon>
        <taxon>Cladocera</taxon>
        <taxon>Anomopoda</taxon>
        <taxon>Daphniidae</taxon>
        <taxon>Daphnia</taxon>
    </lineage>
</organism>
<dbReference type="InParanoid" id="E9G2U3"/>
<dbReference type="HOGENOM" id="CLU_155441_0_0_1"/>
<dbReference type="OrthoDB" id="6366709at2759"/>
<reference evidence="1 2" key="1">
    <citation type="journal article" date="2011" name="Science">
        <title>The ecoresponsive genome of Daphnia pulex.</title>
        <authorList>
            <person name="Colbourne J.K."/>
            <person name="Pfrender M.E."/>
            <person name="Gilbert D."/>
            <person name="Thomas W.K."/>
            <person name="Tucker A."/>
            <person name="Oakley T.H."/>
            <person name="Tokishita S."/>
            <person name="Aerts A."/>
            <person name="Arnold G.J."/>
            <person name="Basu M.K."/>
            <person name="Bauer D.J."/>
            <person name="Caceres C.E."/>
            <person name="Carmel L."/>
            <person name="Casola C."/>
            <person name="Choi J.H."/>
            <person name="Detter J.C."/>
            <person name="Dong Q."/>
            <person name="Dusheyko S."/>
            <person name="Eads B.D."/>
            <person name="Frohlich T."/>
            <person name="Geiler-Samerotte K.A."/>
            <person name="Gerlach D."/>
            <person name="Hatcher P."/>
            <person name="Jogdeo S."/>
            <person name="Krijgsveld J."/>
            <person name="Kriventseva E.V."/>
            <person name="Kultz D."/>
            <person name="Laforsch C."/>
            <person name="Lindquist E."/>
            <person name="Lopez J."/>
            <person name="Manak J.R."/>
            <person name="Muller J."/>
            <person name="Pangilinan J."/>
            <person name="Patwardhan R.P."/>
            <person name="Pitluck S."/>
            <person name="Pritham E.J."/>
            <person name="Rechtsteiner A."/>
            <person name="Rho M."/>
            <person name="Rogozin I.B."/>
            <person name="Sakarya O."/>
            <person name="Salamov A."/>
            <person name="Schaack S."/>
            <person name="Shapiro H."/>
            <person name="Shiga Y."/>
            <person name="Skalitzky C."/>
            <person name="Smith Z."/>
            <person name="Souvorov A."/>
            <person name="Sung W."/>
            <person name="Tang Z."/>
            <person name="Tsuchiya D."/>
            <person name="Tu H."/>
            <person name="Vos H."/>
            <person name="Wang M."/>
            <person name="Wolf Y.I."/>
            <person name="Yamagata H."/>
            <person name="Yamada T."/>
            <person name="Ye Y."/>
            <person name="Shaw J.R."/>
            <person name="Andrews J."/>
            <person name="Crease T.J."/>
            <person name="Tang H."/>
            <person name="Lucas S.M."/>
            <person name="Robertson H.M."/>
            <person name="Bork P."/>
            <person name="Koonin E.V."/>
            <person name="Zdobnov E.M."/>
            <person name="Grigoriev I.V."/>
            <person name="Lynch M."/>
            <person name="Boore J.L."/>
        </authorList>
    </citation>
    <scope>NUCLEOTIDE SEQUENCE [LARGE SCALE GENOMIC DNA]</scope>
</reference>
<accession>E9G2U3</accession>
<dbReference type="Proteomes" id="UP000000305">
    <property type="component" value="Unassembled WGS sequence"/>
</dbReference>
<evidence type="ECO:0000313" key="2">
    <source>
        <dbReference type="Proteomes" id="UP000000305"/>
    </source>
</evidence>
<name>E9G2U3_DAPPU</name>
<dbReference type="EMBL" id="GL732530">
    <property type="protein sequence ID" value="EFX86446.1"/>
    <property type="molecule type" value="Genomic_DNA"/>
</dbReference>
<sequence>MVLTEDEYSEAKSDSRLSCLFNLRKVTKSYIIQCLADREIQYIVNDSQQQSKVYRHNCEVIHSPVKYTYVEAVLNGSGWDSANNKPCKPRILPHLSAGSSIPLIL</sequence>
<protein>
    <submittedName>
        <fullName evidence="1">Uncharacterized protein</fullName>
    </submittedName>
</protein>
<dbReference type="AlphaFoldDB" id="E9G2U3"/>
<proteinExistence type="predicted"/>
<evidence type="ECO:0000313" key="1">
    <source>
        <dbReference type="EMBL" id="EFX86446.1"/>
    </source>
</evidence>
<keyword evidence="2" id="KW-1185">Reference proteome</keyword>